<comment type="caution">
    <text evidence="1">The sequence shown here is derived from an EMBL/GenBank/DDBJ whole genome shotgun (WGS) entry which is preliminary data.</text>
</comment>
<accession>J0QC77</accession>
<dbReference type="AlphaFoldDB" id="J0QC77"/>
<dbReference type="EMBL" id="AILX01000032">
    <property type="protein sequence ID" value="EJF82901.1"/>
    <property type="molecule type" value="Genomic_DNA"/>
</dbReference>
<proteinExistence type="predicted"/>
<protein>
    <submittedName>
        <fullName evidence="1">Uncharacterized protein</fullName>
    </submittedName>
</protein>
<gene>
    <name evidence="1" type="ORF">MCW_01555</name>
</gene>
<sequence>MTFIENRKKKFEEEVMFDNAKKKSLLSMDSIIGFVTSSIERYQS</sequence>
<evidence type="ECO:0000313" key="2">
    <source>
        <dbReference type="Proteomes" id="UP000002646"/>
    </source>
</evidence>
<dbReference type="RefSeq" id="WP_006924092.1">
    <property type="nucleotide sequence ID" value="NZ_JH725104.1"/>
</dbReference>
<reference evidence="1 2" key="1">
    <citation type="submission" date="2012-03" db="EMBL/GenBank/DDBJ databases">
        <title>The Genome Sequence of Bartonella washoensis 085-0475.</title>
        <authorList>
            <consortium name="The Broad Institute Genome Sequencing Platform"/>
            <consortium name="The Broad Institute Genome Sequencing Center for Infectious Disease"/>
            <person name="Feldgarden M."/>
            <person name="Kirby J."/>
            <person name="Kosoy M."/>
            <person name="Birtles R."/>
            <person name="Probert W.S."/>
            <person name="Chiaraviglio L."/>
            <person name="Young S.K."/>
            <person name="Zeng Q."/>
            <person name="Gargeya S."/>
            <person name="Fitzgerald M."/>
            <person name="Haas B."/>
            <person name="Abouelleil A."/>
            <person name="Alvarado L."/>
            <person name="Arachchi H.M."/>
            <person name="Berlin A."/>
            <person name="Chapman S.B."/>
            <person name="Gearin G."/>
            <person name="Goldberg J."/>
            <person name="Griggs A."/>
            <person name="Gujja S."/>
            <person name="Hansen M."/>
            <person name="Heiman D."/>
            <person name="Howarth C."/>
            <person name="Larimer J."/>
            <person name="Lui A."/>
            <person name="MacDonald P.J.P."/>
            <person name="McCowen C."/>
            <person name="Montmayeur A."/>
            <person name="Murphy C."/>
            <person name="Neiman D."/>
            <person name="Pearson M."/>
            <person name="Priest M."/>
            <person name="Roberts A."/>
            <person name="Saif S."/>
            <person name="Shea T."/>
            <person name="Sisk P."/>
            <person name="Stolte C."/>
            <person name="Sykes S."/>
            <person name="Wortman J."/>
            <person name="Nusbaum C."/>
            <person name="Birren B."/>
        </authorList>
    </citation>
    <scope>NUCLEOTIDE SEQUENCE [LARGE SCALE GENOMIC DNA]</scope>
    <source>
        <strain evidence="1 2">085-0475</strain>
    </source>
</reference>
<dbReference type="Proteomes" id="UP000002646">
    <property type="component" value="Unassembled WGS sequence"/>
</dbReference>
<evidence type="ECO:0000313" key="1">
    <source>
        <dbReference type="EMBL" id="EJF82901.1"/>
    </source>
</evidence>
<organism evidence="1 2">
    <name type="scientific">Cardidatus Bartonella washoeensis 085-0475</name>
    <dbReference type="NCBI Taxonomy" id="1094564"/>
    <lineage>
        <taxon>Bacteria</taxon>
        <taxon>Pseudomonadati</taxon>
        <taxon>Pseudomonadota</taxon>
        <taxon>Alphaproteobacteria</taxon>
        <taxon>Hyphomicrobiales</taxon>
        <taxon>Bartonellaceae</taxon>
        <taxon>Bartonella</taxon>
    </lineage>
</organism>
<dbReference type="STRING" id="1094564.MCW_01555"/>
<name>J0QC77_9HYPH</name>
<dbReference type="HOGENOM" id="CLU_3212927_0_0_5"/>
<dbReference type="PATRIC" id="fig|1094564.3.peg.1810"/>